<feature type="region of interest" description="Disordered" evidence="1">
    <location>
        <begin position="12"/>
        <end position="54"/>
    </location>
</feature>
<dbReference type="GeneID" id="60696783"/>
<dbReference type="AlphaFoldDB" id="A0A5P9XRP4"/>
<dbReference type="EMBL" id="CP045571">
    <property type="protein sequence ID" value="QFX96705.1"/>
    <property type="molecule type" value="Genomic_DNA"/>
</dbReference>
<name>A0A5P9XRP4_ACITH</name>
<proteinExistence type="predicted"/>
<protein>
    <submittedName>
        <fullName evidence="2">Putative phage related protein</fullName>
    </submittedName>
</protein>
<sequence>MNPPYRCLFCGAPSWREPGEQTPPPDYCHEEDHGTPEEHLDGAGEAVSETNQEG</sequence>
<feature type="compositionally biased region" description="Basic and acidic residues" evidence="1">
    <location>
        <begin position="27"/>
        <end position="42"/>
    </location>
</feature>
<dbReference type="Proteomes" id="UP000363590">
    <property type="component" value="Chromosome"/>
</dbReference>
<dbReference type="RefSeq" id="WP_153940793.1">
    <property type="nucleotide sequence ID" value="NZ_CP045571.1"/>
</dbReference>
<evidence type="ECO:0000313" key="3">
    <source>
        <dbReference type="Proteomes" id="UP000363590"/>
    </source>
</evidence>
<evidence type="ECO:0000256" key="1">
    <source>
        <dbReference type="SAM" id="MobiDB-lite"/>
    </source>
</evidence>
<accession>A0A5P9XRP4</accession>
<reference evidence="2 3" key="1">
    <citation type="submission" date="2019-10" db="EMBL/GenBank/DDBJ databases">
        <authorList>
            <person name="Wang R."/>
        </authorList>
    </citation>
    <scope>NUCLEOTIDE SEQUENCE [LARGE SCALE GENOMIC DNA]</scope>
    <source>
        <strain evidence="2 3">ATCC 19377</strain>
    </source>
</reference>
<evidence type="ECO:0000313" key="2">
    <source>
        <dbReference type="EMBL" id="QFX96705.1"/>
    </source>
</evidence>
<dbReference type="KEGG" id="atx:GCD22_02518"/>
<gene>
    <name evidence="2" type="ORF">GCD22_02518</name>
</gene>
<organism evidence="2 3">
    <name type="scientific">Acidithiobacillus thiooxidans ATCC 19377</name>
    <dbReference type="NCBI Taxonomy" id="637390"/>
    <lineage>
        <taxon>Bacteria</taxon>
        <taxon>Pseudomonadati</taxon>
        <taxon>Pseudomonadota</taxon>
        <taxon>Acidithiobacillia</taxon>
        <taxon>Acidithiobacillales</taxon>
        <taxon>Acidithiobacillaceae</taxon>
        <taxon>Acidithiobacillus</taxon>
    </lineage>
</organism>